<feature type="transmembrane region" description="Helical" evidence="1">
    <location>
        <begin position="44"/>
        <end position="67"/>
    </location>
</feature>
<accession>E4TC90</accession>
<dbReference type="AlphaFoldDB" id="E4TC90"/>
<sequence>MDLKITLKSQLYALRELIIISIVYFGILYLLYSNTELDLFKILFLSTFAFYFIVFLLPVMVLHINYLNNTYKHLRIEQNKLTINNTIYTENEIDKIMIYATSQHFSNSVGVSALPYNDYYYYIRVDLKNGEKINLSSLIDYKIDKIITENFKSIKINKNSSSFVSLLIIK</sequence>
<dbReference type="KEGG" id="ran:Riean_0976"/>
<keyword evidence="1" id="KW-1133">Transmembrane helix</keyword>
<dbReference type="EMBL" id="CP003388">
    <property type="protein sequence ID" value="AFD56138.1"/>
    <property type="molecule type" value="Genomic_DNA"/>
</dbReference>
<keyword evidence="1" id="KW-0472">Membrane</keyword>
<evidence type="ECO:0000313" key="4">
    <source>
        <dbReference type="Proteomes" id="UP000010093"/>
    </source>
</evidence>
<dbReference type="PATRIC" id="fig|693978.17.peg.1224"/>
<organism evidence="3 4">
    <name type="scientific">Riemerella anatipestifer (strain ATCC 11845 / DSM 15868 / JCM 9532 / NCTC 11014)</name>
    <dbReference type="NCBI Taxonomy" id="693978"/>
    <lineage>
        <taxon>Bacteria</taxon>
        <taxon>Pseudomonadati</taxon>
        <taxon>Bacteroidota</taxon>
        <taxon>Flavobacteriia</taxon>
        <taxon>Flavobacteriales</taxon>
        <taxon>Weeksellaceae</taxon>
        <taxon>Riemerella</taxon>
    </lineage>
</organism>
<dbReference type="RefSeq" id="WP_004917187.1">
    <property type="nucleotide sequence ID" value="NC_014738.1"/>
</dbReference>
<reference evidence="3 4" key="1">
    <citation type="journal article" date="2012" name="J. Bacteriol.">
        <title>Complete genome sequence of Riemerella anatipestifer reference strain.</title>
        <authorList>
            <person name="Wang X."/>
            <person name="Zhu D."/>
            <person name="Wang M."/>
            <person name="Cheng A."/>
            <person name="Jia R."/>
            <person name="Zhou Y."/>
            <person name="Chen Z."/>
            <person name="Luo Q."/>
            <person name="Liu F."/>
            <person name="Wang Y."/>
            <person name="Chen X.Y."/>
        </authorList>
    </citation>
    <scope>NUCLEOTIDE SEQUENCE [LARGE SCALE GENOMIC DNA]</scope>
    <source>
        <strain evidence="4">DSM 15868</strain>
    </source>
</reference>
<dbReference type="InterPro" id="IPR058916">
    <property type="entry name" value="PH_40"/>
</dbReference>
<dbReference type="GeneID" id="93718077"/>
<evidence type="ECO:0000259" key="2">
    <source>
        <dbReference type="Pfam" id="PF26566"/>
    </source>
</evidence>
<feature type="domain" description="PH" evidence="2">
    <location>
        <begin position="7"/>
        <end position="139"/>
    </location>
</feature>
<evidence type="ECO:0000256" key="1">
    <source>
        <dbReference type="SAM" id="Phobius"/>
    </source>
</evidence>
<evidence type="ECO:0000313" key="3">
    <source>
        <dbReference type="EMBL" id="AFD56138.1"/>
    </source>
</evidence>
<dbReference type="KEGG" id="rai:RA0C_1238"/>
<dbReference type="Proteomes" id="UP000010093">
    <property type="component" value="Chromosome"/>
</dbReference>
<dbReference type="HOGENOM" id="CLU_1569494_0_0_10"/>
<feature type="transmembrane region" description="Helical" evidence="1">
    <location>
        <begin position="12"/>
        <end position="32"/>
    </location>
</feature>
<protein>
    <recommendedName>
        <fullName evidence="2">PH domain-containing protein</fullName>
    </recommendedName>
</protein>
<dbReference type="Pfam" id="PF26566">
    <property type="entry name" value="PH_40"/>
    <property type="match status" value="1"/>
</dbReference>
<name>E4TC90_RIEAD</name>
<gene>
    <name evidence="3" type="ORF">RA0C_1238</name>
</gene>
<proteinExistence type="predicted"/>
<keyword evidence="1" id="KW-0812">Transmembrane</keyword>